<dbReference type="EMBL" id="BFEA01000030">
    <property type="protein sequence ID" value="GBG62552.1"/>
    <property type="molecule type" value="Genomic_DNA"/>
</dbReference>
<name>A0A388JXT3_CHABU</name>
<dbReference type="OrthoDB" id="2668416at2759"/>
<dbReference type="Gramene" id="GBG62552">
    <property type="protein sequence ID" value="GBG62552"/>
    <property type="gene ID" value="CBR_g31191"/>
</dbReference>
<organism evidence="1 2">
    <name type="scientific">Chara braunii</name>
    <name type="common">Braun's stonewort</name>
    <dbReference type="NCBI Taxonomy" id="69332"/>
    <lineage>
        <taxon>Eukaryota</taxon>
        <taxon>Viridiplantae</taxon>
        <taxon>Streptophyta</taxon>
        <taxon>Charophyceae</taxon>
        <taxon>Charales</taxon>
        <taxon>Characeae</taxon>
        <taxon>Chara</taxon>
    </lineage>
</organism>
<dbReference type="Proteomes" id="UP000265515">
    <property type="component" value="Unassembled WGS sequence"/>
</dbReference>
<accession>A0A388JXT3</accession>
<evidence type="ECO:0000313" key="2">
    <source>
        <dbReference type="Proteomes" id="UP000265515"/>
    </source>
</evidence>
<comment type="caution">
    <text evidence="1">The sequence shown here is derived from an EMBL/GenBank/DDBJ whole genome shotgun (WGS) entry which is preliminary data.</text>
</comment>
<reference evidence="1 2" key="1">
    <citation type="journal article" date="2018" name="Cell">
        <title>The Chara Genome: Secondary Complexity and Implications for Plant Terrestrialization.</title>
        <authorList>
            <person name="Nishiyama T."/>
            <person name="Sakayama H."/>
            <person name="Vries J.D."/>
            <person name="Buschmann H."/>
            <person name="Saint-Marcoux D."/>
            <person name="Ullrich K.K."/>
            <person name="Haas F.B."/>
            <person name="Vanderstraeten L."/>
            <person name="Becker D."/>
            <person name="Lang D."/>
            <person name="Vosolsobe S."/>
            <person name="Rombauts S."/>
            <person name="Wilhelmsson P.K.I."/>
            <person name="Janitza P."/>
            <person name="Kern R."/>
            <person name="Heyl A."/>
            <person name="Rumpler F."/>
            <person name="Villalobos L.I.A.C."/>
            <person name="Clay J.M."/>
            <person name="Skokan R."/>
            <person name="Toyoda A."/>
            <person name="Suzuki Y."/>
            <person name="Kagoshima H."/>
            <person name="Schijlen E."/>
            <person name="Tajeshwar N."/>
            <person name="Catarino B."/>
            <person name="Hetherington A.J."/>
            <person name="Saltykova A."/>
            <person name="Bonnot C."/>
            <person name="Breuninger H."/>
            <person name="Symeonidi A."/>
            <person name="Radhakrishnan G.V."/>
            <person name="Van Nieuwerburgh F."/>
            <person name="Deforce D."/>
            <person name="Chang C."/>
            <person name="Karol K.G."/>
            <person name="Hedrich R."/>
            <person name="Ulvskov P."/>
            <person name="Glockner G."/>
            <person name="Delwiche C.F."/>
            <person name="Petrasek J."/>
            <person name="Van de Peer Y."/>
            <person name="Friml J."/>
            <person name="Beilby M."/>
            <person name="Dolan L."/>
            <person name="Kohara Y."/>
            <person name="Sugano S."/>
            <person name="Fujiyama A."/>
            <person name="Delaux P.-M."/>
            <person name="Quint M."/>
            <person name="TheiBen G."/>
            <person name="Hagemann M."/>
            <person name="Harholt J."/>
            <person name="Dunand C."/>
            <person name="Zachgo S."/>
            <person name="Langdale J."/>
            <person name="Maumus F."/>
            <person name="Straeten D.V.D."/>
            <person name="Gould S.B."/>
            <person name="Rensing S.A."/>
        </authorList>
    </citation>
    <scope>NUCLEOTIDE SEQUENCE [LARGE SCALE GENOMIC DNA]</scope>
    <source>
        <strain evidence="1 2">S276</strain>
    </source>
</reference>
<gene>
    <name evidence="1" type="ORF">CBR_g31191</name>
</gene>
<evidence type="ECO:0000313" key="1">
    <source>
        <dbReference type="EMBL" id="GBG62552.1"/>
    </source>
</evidence>
<dbReference type="AlphaFoldDB" id="A0A388JXT3"/>
<keyword evidence="2" id="KW-1185">Reference proteome</keyword>
<proteinExistence type="predicted"/>
<sequence length="187" mass="21483">MEGELRGCVNTLTAFERNAVVAAVSAVAMRYRIQRTTARLKMRLSIRRQRQLMAPNCVSLSESIVQFCCAMASGVIPRATPRWWMRRRTGGTWEDLRKMDDTADGYYKEKLRMSPRVFREIVEALSPHLQRRVTFYRVPLMPDHIIAYALYRWASREMYESNTSPFSIGRTSGLIAVEDVKALPMGG</sequence>
<protein>
    <submittedName>
        <fullName evidence="1">Uncharacterized protein</fullName>
    </submittedName>
</protein>